<evidence type="ECO:0000313" key="10">
    <source>
        <dbReference type="EMBL" id="QCT70940.1"/>
    </source>
</evidence>
<dbReference type="RefSeq" id="WP_096920016.1">
    <property type="nucleotide sequence ID" value="NZ_CP029487.1"/>
</dbReference>
<name>A0A4P9C6B7_EUBML</name>
<evidence type="ECO:0000256" key="4">
    <source>
        <dbReference type="ARBA" id="ARBA00023015"/>
    </source>
</evidence>
<evidence type="ECO:0000256" key="7">
    <source>
        <dbReference type="ARBA" id="ARBA00029500"/>
    </source>
</evidence>
<reference evidence="10 11" key="1">
    <citation type="submission" date="2018-05" db="EMBL/GenBank/DDBJ databases">
        <title>Genome comparison of Eubacterium sp.</title>
        <authorList>
            <person name="Feng Y."/>
            <person name="Sanchez-Andrea I."/>
            <person name="Stams A.J.M."/>
            <person name="De Vos W.M."/>
        </authorList>
    </citation>
    <scope>NUCLEOTIDE SEQUENCE [LARGE SCALE GENOMIC DNA]</scope>
    <source>
        <strain evidence="10 11">YI</strain>
    </source>
</reference>
<dbReference type="PROSITE" id="PS00676">
    <property type="entry name" value="SIGMA54_INTERACT_2"/>
    <property type="match status" value="1"/>
</dbReference>
<evidence type="ECO:0000313" key="11">
    <source>
        <dbReference type="Proteomes" id="UP000218387"/>
    </source>
</evidence>
<feature type="domain" description="Sigma-54 factor interaction" evidence="8">
    <location>
        <begin position="151"/>
        <end position="380"/>
    </location>
</feature>
<evidence type="ECO:0000256" key="1">
    <source>
        <dbReference type="ARBA" id="ARBA00022741"/>
    </source>
</evidence>
<keyword evidence="2" id="KW-0058">Aromatic hydrocarbons catabolism</keyword>
<proteinExistence type="predicted"/>
<dbReference type="Pfam" id="PF00158">
    <property type="entry name" value="Sigma54_activat"/>
    <property type="match status" value="1"/>
</dbReference>
<dbReference type="EMBL" id="CP029487">
    <property type="protein sequence ID" value="QCT70940.1"/>
    <property type="molecule type" value="Genomic_DNA"/>
</dbReference>
<dbReference type="PROSITE" id="PS50045">
    <property type="entry name" value="SIGMA54_INTERACT_4"/>
    <property type="match status" value="1"/>
</dbReference>
<dbReference type="PROSITE" id="PS50112">
    <property type="entry name" value="PAS"/>
    <property type="match status" value="1"/>
</dbReference>
<evidence type="ECO:0000256" key="3">
    <source>
        <dbReference type="ARBA" id="ARBA00022840"/>
    </source>
</evidence>
<dbReference type="AlphaFoldDB" id="A0A4P9C6B7"/>
<dbReference type="Pfam" id="PF25601">
    <property type="entry name" value="AAA_lid_14"/>
    <property type="match status" value="1"/>
</dbReference>
<keyword evidence="1" id="KW-0547">Nucleotide-binding</keyword>
<dbReference type="InterPro" id="IPR000014">
    <property type="entry name" value="PAS"/>
</dbReference>
<dbReference type="PANTHER" id="PTHR32071">
    <property type="entry name" value="TRANSCRIPTIONAL REGULATORY PROTEIN"/>
    <property type="match status" value="1"/>
</dbReference>
<evidence type="ECO:0000256" key="6">
    <source>
        <dbReference type="ARBA" id="ARBA00023163"/>
    </source>
</evidence>
<dbReference type="InterPro" id="IPR025944">
    <property type="entry name" value="Sigma_54_int_dom_CS"/>
</dbReference>
<dbReference type="SMART" id="SM00382">
    <property type="entry name" value="AAA"/>
    <property type="match status" value="1"/>
</dbReference>
<dbReference type="Gene3D" id="3.40.50.300">
    <property type="entry name" value="P-loop containing nucleotide triphosphate hydrolases"/>
    <property type="match status" value="1"/>
</dbReference>
<keyword evidence="11" id="KW-1185">Reference proteome</keyword>
<evidence type="ECO:0000259" key="9">
    <source>
        <dbReference type="PROSITE" id="PS50112"/>
    </source>
</evidence>
<dbReference type="CDD" id="cd00130">
    <property type="entry name" value="PAS"/>
    <property type="match status" value="1"/>
</dbReference>
<dbReference type="InterPro" id="IPR002078">
    <property type="entry name" value="Sigma_54_int"/>
</dbReference>
<keyword evidence="3" id="KW-0067">ATP-binding</keyword>
<evidence type="ECO:0000256" key="2">
    <source>
        <dbReference type="ARBA" id="ARBA00022797"/>
    </source>
</evidence>
<dbReference type="SUPFAM" id="SSF52540">
    <property type="entry name" value="P-loop containing nucleoside triphosphate hydrolases"/>
    <property type="match status" value="1"/>
</dbReference>
<keyword evidence="6" id="KW-0804">Transcription</keyword>
<dbReference type="InterPro" id="IPR025943">
    <property type="entry name" value="Sigma_54_int_dom_ATP-bd_2"/>
</dbReference>
<sequence>MAELGYSEEYQTYLDSLTKETLLKILENAYTEVFVTDADDRYVYTNPACMRHYGLTPEQMKNMNLQSELRPERWKISLSGRVKKSKKVIIAENKYYAMEQNVVTISVPILDEDGNVEMIVSTTQDPINSYDFSIKNEVKTIVSEEEDSGEIIGSSKAIKRCLSILQKVSKTDINVLILGESGTGKSFLSKYVHTNSLRRDKPFISINCSAIPETLLESELFGYVPHAFTGASNKGKEGLIKIANGGTLFLDEIGELSLPMQVKILDVIENKRFIPVGSTTPEHADIRIITATNKDLYQLVQDNKFREDLYWRLNSIKTTLPPLRERPEDIISLANYFLNVFNEKYKTNKYFSKKVPPLLCGYHWPGNIRQLRNLVERLVILSDGKVIEDYDFQRFTSEEESGSKRVVNSDYESVMEEAERKLVENSYLFYKSSRKMAEALNISQSKAYRLIRKYVYDEKED</sequence>
<protein>
    <recommendedName>
        <fullName evidence="7">HTH-type transcriptional regulatory protein TyrR</fullName>
    </recommendedName>
</protein>
<dbReference type="Gene3D" id="1.10.8.60">
    <property type="match status" value="1"/>
</dbReference>
<dbReference type="PROSITE" id="PS00688">
    <property type="entry name" value="SIGMA54_INTERACT_3"/>
    <property type="match status" value="1"/>
</dbReference>
<keyword evidence="10" id="KW-0418">Kinase</keyword>
<dbReference type="Gene3D" id="1.10.10.60">
    <property type="entry name" value="Homeodomain-like"/>
    <property type="match status" value="1"/>
</dbReference>
<dbReference type="GO" id="GO:0003677">
    <property type="term" value="F:DNA binding"/>
    <property type="evidence" value="ECO:0007669"/>
    <property type="project" value="UniProtKB-KW"/>
</dbReference>
<evidence type="ECO:0000256" key="5">
    <source>
        <dbReference type="ARBA" id="ARBA00023125"/>
    </source>
</evidence>
<dbReference type="GO" id="GO:0016301">
    <property type="term" value="F:kinase activity"/>
    <property type="evidence" value="ECO:0007669"/>
    <property type="project" value="UniProtKB-KW"/>
</dbReference>
<feature type="domain" description="PAS" evidence="9">
    <location>
        <begin position="18"/>
        <end position="72"/>
    </location>
</feature>
<dbReference type="SUPFAM" id="SSF55785">
    <property type="entry name" value="PYP-like sensor domain (PAS domain)"/>
    <property type="match status" value="1"/>
</dbReference>
<dbReference type="FunFam" id="3.40.50.300:FF:000006">
    <property type="entry name" value="DNA-binding transcriptional regulator NtrC"/>
    <property type="match status" value="1"/>
</dbReference>
<dbReference type="InterPro" id="IPR035965">
    <property type="entry name" value="PAS-like_dom_sf"/>
</dbReference>
<dbReference type="GO" id="GO:0006355">
    <property type="term" value="P:regulation of DNA-templated transcription"/>
    <property type="evidence" value="ECO:0007669"/>
    <property type="project" value="InterPro"/>
</dbReference>
<gene>
    <name evidence="10" type="ORF">CPZ25_006235</name>
</gene>
<keyword evidence="4" id="KW-0805">Transcription regulation</keyword>
<keyword evidence="10" id="KW-0808">Transferase</keyword>
<dbReference type="PROSITE" id="PS00675">
    <property type="entry name" value="SIGMA54_INTERACT_1"/>
    <property type="match status" value="1"/>
</dbReference>
<dbReference type="KEGG" id="emt:CPZ25_006235"/>
<dbReference type="InterPro" id="IPR030828">
    <property type="entry name" value="HTH_TyrR"/>
</dbReference>
<evidence type="ECO:0000259" key="8">
    <source>
        <dbReference type="PROSITE" id="PS50045"/>
    </source>
</evidence>
<dbReference type="Pfam" id="PF18024">
    <property type="entry name" value="HTH_50"/>
    <property type="match status" value="1"/>
</dbReference>
<dbReference type="InterPro" id="IPR027417">
    <property type="entry name" value="P-loop_NTPase"/>
</dbReference>
<keyword evidence="5" id="KW-0238">DNA-binding</keyword>
<dbReference type="GO" id="GO:0005524">
    <property type="term" value="F:ATP binding"/>
    <property type="evidence" value="ECO:0007669"/>
    <property type="project" value="UniProtKB-KW"/>
</dbReference>
<dbReference type="CDD" id="cd00009">
    <property type="entry name" value="AAA"/>
    <property type="match status" value="1"/>
</dbReference>
<dbReference type="InterPro" id="IPR003593">
    <property type="entry name" value="AAA+_ATPase"/>
</dbReference>
<dbReference type="Gene3D" id="3.30.450.20">
    <property type="entry name" value="PAS domain"/>
    <property type="match status" value="1"/>
</dbReference>
<accession>A0A4P9C6B7</accession>
<dbReference type="Proteomes" id="UP000218387">
    <property type="component" value="Chromosome"/>
</dbReference>
<dbReference type="InterPro" id="IPR058031">
    <property type="entry name" value="AAA_lid_NorR"/>
</dbReference>
<organism evidence="10 11">
    <name type="scientific">Eubacterium maltosivorans</name>
    <dbReference type="NCBI Taxonomy" id="2041044"/>
    <lineage>
        <taxon>Bacteria</taxon>
        <taxon>Bacillati</taxon>
        <taxon>Bacillota</taxon>
        <taxon>Clostridia</taxon>
        <taxon>Eubacteriales</taxon>
        <taxon>Eubacteriaceae</taxon>
        <taxon>Eubacterium</taxon>
    </lineage>
</organism>
<dbReference type="InterPro" id="IPR025662">
    <property type="entry name" value="Sigma_54_int_dom_ATP-bd_1"/>
</dbReference>